<dbReference type="InterPro" id="IPR000834">
    <property type="entry name" value="Peptidase_M14"/>
</dbReference>
<evidence type="ECO:0000256" key="10">
    <source>
        <dbReference type="ARBA" id="ARBA00022833"/>
    </source>
</evidence>
<evidence type="ECO:0000256" key="14">
    <source>
        <dbReference type="ARBA" id="ARBA00041044"/>
    </source>
</evidence>
<organism evidence="19 20">
    <name type="scientific">Oreochromis niloticus</name>
    <name type="common">Nile tilapia</name>
    <name type="synonym">Tilapia nilotica</name>
    <dbReference type="NCBI Taxonomy" id="8128"/>
    <lineage>
        <taxon>Eukaryota</taxon>
        <taxon>Metazoa</taxon>
        <taxon>Chordata</taxon>
        <taxon>Craniata</taxon>
        <taxon>Vertebrata</taxon>
        <taxon>Euteleostomi</taxon>
        <taxon>Actinopterygii</taxon>
        <taxon>Neopterygii</taxon>
        <taxon>Teleostei</taxon>
        <taxon>Neoteleostei</taxon>
        <taxon>Acanthomorphata</taxon>
        <taxon>Ovalentaria</taxon>
        <taxon>Cichlomorphae</taxon>
        <taxon>Cichliformes</taxon>
        <taxon>Cichlidae</taxon>
        <taxon>African cichlids</taxon>
        <taxon>Pseudocrenilabrinae</taxon>
        <taxon>Oreochromini</taxon>
        <taxon>Oreochromis</taxon>
    </lineage>
</organism>
<evidence type="ECO:0000256" key="3">
    <source>
        <dbReference type="ARBA" id="ARBA00004514"/>
    </source>
</evidence>
<keyword evidence="20" id="KW-1185">Reference proteome</keyword>
<dbReference type="CDD" id="cd06906">
    <property type="entry name" value="M14_Nna1"/>
    <property type="match status" value="1"/>
</dbReference>
<dbReference type="Ensembl" id="ENSONIT00000086189.1">
    <property type="protein sequence ID" value="ENSONIP00000081397.1"/>
    <property type="gene ID" value="ENSONIG00000014987.2"/>
</dbReference>
<reference evidence="19" key="2">
    <citation type="submission" date="2025-08" db="UniProtKB">
        <authorList>
            <consortium name="Ensembl"/>
        </authorList>
    </citation>
    <scope>IDENTIFICATION</scope>
</reference>
<evidence type="ECO:0000259" key="18">
    <source>
        <dbReference type="PROSITE" id="PS52035"/>
    </source>
</evidence>
<evidence type="ECO:0000313" key="19">
    <source>
        <dbReference type="Ensembl" id="ENSONIP00000081397.1"/>
    </source>
</evidence>
<evidence type="ECO:0000256" key="8">
    <source>
        <dbReference type="ARBA" id="ARBA00022723"/>
    </source>
</evidence>
<accession>A0A669F9E4</accession>
<dbReference type="GO" id="GO:0005634">
    <property type="term" value="C:nucleus"/>
    <property type="evidence" value="ECO:0007669"/>
    <property type="project" value="UniProtKB-SubCell"/>
</dbReference>
<evidence type="ECO:0000256" key="7">
    <source>
        <dbReference type="ARBA" id="ARBA00022670"/>
    </source>
</evidence>
<evidence type="ECO:0000256" key="2">
    <source>
        <dbReference type="ARBA" id="ARBA00004123"/>
    </source>
</evidence>
<evidence type="ECO:0000256" key="12">
    <source>
        <dbReference type="ARBA" id="ARBA00023242"/>
    </source>
</evidence>
<keyword evidence="6" id="KW-0121">Carboxypeptidase</keyword>
<evidence type="ECO:0000256" key="1">
    <source>
        <dbReference type="ARBA" id="ARBA00001947"/>
    </source>
</evidence>
<dbReference type="Proteomes" id="UP000005207">
    <property type="component" value="Linkage group LG12"/>
</dbReference>
<evidence type="ECO:0000256" key="17">
    <source>
        <dbReference type="PROSITE-ProRule" id="PRU01379"/>
    </source>
</evidence>
<dbReference type="Pfam" id="PF18027">
    <property type="entry name" value="Pepdidase_M14_N"/>
    <property type="match status" value="1"/>
</dbReference>
<dbReference type="InterPro" id="IPR033852">
    <property type="entry name" value="CBPC1/4"/>
</dbReference>
<name>A0A669F9E4_ORENI</name>
<dbReference type="InterPro" id="IPR040626">
    <property type="entry name" value="Pepdidase_M14_N"/>
</dbReference>
<comment type="subcellular location">
    <subcellularLocation>
        <location evidence="3">Cytoplasm</location>
        <location evidence="3">Cytosol</location>
    </subcellularLocation>
    <subcellularLocation>
        <location evidence="2">Nucleus</location>
    </subcellularLocation>
</comment>
<evidence type="ECO:0000256" key="9">
    <source>
        <dbReference type="ARBA" id="ARBA00022801"/>
    </source>
</evidence>
<dbReference type="Gene3D" id="2.60.40.3120">
    <property type="match status" value="1"/>
</dbReference>
<keyword evidence="8" id="KW-0479">Metal-binding</keyword>
<reference evidence="20" key="1">
    <citation type="submission" date="2012-01" db="EMBL/GenBank/DDBJ databases">
        <title>The Genome Sequence of Oreochromis niloticus (Nile Tilapia).</title>
        <authorList>
            <consortium name="Broad Institute Genome Assembly Team"/>
            <consortium name="Broad Institute Sequencing Platform"/>
            <person name="Di Palma F."/>
            <person name="Johnson J."/>
            <person name="Lander E.S."/>
            <person name="Lindblad-Toh K."/>
        </authorList>
    </citation>
    <scope>NUCLEOTIDE SEQUENCE [LARGE SCALE GENOMIC DNA]</scope>
</reference>
<dbReference type="InterPro" id="IPR050821">
    <property type="entry name" value="Cytosolic_carboxypeptidase"/>
</dbReference>
<keyword evidence="5" id="KW-0963">Cytoplasm</keyword>
<reference evidence="19" key="3">
    <citation type="submission" date="2025-09" db="UniProtKB">
        <authorList>
            <consortium name="Ensembl"/>
        </authorList>
    </citation>
    <scope>IDENTIFICATION</scope>
</reference>
<dbReference type="PROSITE" id="PS52035">
    <property type="entry name" value="PEPTIDASE_M14"/>
    <property type="match status" value="1"/>
</dbReference>
<dbReference type="Pfam" id="PF00246">
    <property type="entry name" value="Peptidase_M14"/>
    <property type="match status" value="1"/>
</dbReference>
<dbReference type="GeneTree" id="ENSGT00940000157707"/>
<evidence type="ECO:0000256" key="6">
    <source>
        <dbReference type="ARBA" id="ARBA00022645"/>
    </source>
</evidence>
<keyword evidence="12" id="KW-0539">Nucleus</keyword>
<evidence type="ECO:0000256" key="13">
    <source>
        <dbReference type="ARBA" id="ARBA00029302"/>
    </source>
</evidence>
<protein>
    <recommendedName>
        <fullName evidence="14">Cytosolic carboxypeptidase 1</fullName>
    </recommendedName>
    <alternativeName>
        <fullName evidence="16">ATP/GTP-binding protein 1</fullName>
    </alternativeName>
    <alternativeName>
        <fullName evidence="15">Protein deglutamylase CCP1</fullName>
    </alternativeName>
</protein>
<keyword evidence="7" id="KW-0645">Protease</keyword>
<comment type="similarity">
    <text evidence="4 17">Belongs to the peptidase M14 family.</text>
</comment>
<feature type="active site" description="Proton donor/acceptor" evidence="17">
    <location>
        <position position="845"/>
    </location>
</feature>
<evidence type="ECO:0000256" key="15">
    <source>
        <dbReference type="ARBA" id="ARBA00043068"/>
    </source>
</evidence>
<evidence type="ECO:0000313" key="20">
    <source>
        <dbReference type="Proteomes" id="UP000005207"/>
    </source>
</evidence>
<comment type="cofactor">
    <cofactor evidence="1">
        <name>Zn(2+)</name>
        <dbReference type="ChEBI" id="CHEBI:29105"/>
    </cofactor>
</comment>
<dbReference type="Pfam" id="PF25571">
    <property type="entry name" value="TPR_CCP1_N"/>
    <property type="match status" value="1"/>
</dbReference>
<keyword evidence="11" id="KW-0482">Metalloprotease</keyword>
<keyword evidence="9" id="KW-0378">Hydrolase</keyword>
<dbReference type="GO" id="GO:0008270">
    <property type="term" value="F:zinc ion binding"/>
    <property type="evidence" value="ECO:0007669"/>
    <property type="project" value="InterPro"/>
</dbReference>
<gene>
    <name evidence="19" type="primary">AGTPBP1</name>
    <name evidence="19" type="synonym">agtpbp1</name>
</gene>
<proteinExistence type="inferred from homology"/>
<keyword evidence="10" id="KW-0862">Zinc</keyword>
<evidence type="ECO:0000256" key="5">
    <source>
        <dbReference type="ARBA" id="ARBA00022490"/>
    </source>
</evidence>
<evidence type="ECO:0000256" key="16">
    <source>
        <dbReference type="ARBA" id="ARBA00043070"/>
    </source>
</evidence>
<dbReference type="InterPro" id="IPR011989">
    <property type="entry name" value="ARM-like"/>
</dbReference>
<dbReference type="AlphaFoldDB" id="A0A669F9E4"/>
<dbReference type="PANTHER" id="PTHR12756:SF24">
    <property type="entry name" value="CYTOSOLIC CARBOXYPEPTIDASE 1"/>
    <property type="match status" value="1"/>
</dbReference>
<feature type="domain" description="Peptidase M14" evidence="18">
    <location>
        <begin position="592"/>
        <end position="871"/>
    </location>
</feature>
<evidence type="ECO:0000256" key="11">
    <source>
        <dbReference type="ARBA" id="ARBA00023049"/>
    </source>
</evidence>
<dbReference type="Gene3D" id="1.25.10.10">
    <property type="entry name" value="Leucine-rich Repeat Variant"/>
    <property type="match status" value="1"/>
</dbReference>
<dbReference type="Gene3D" id="3.40.630.10">
    <property type="entry name" value="Zn peptidases"/>
    <property type="match status" value="1"/>
</dbReference>
<evidence type="ECO:0000256" key="4">
    <source>
        <dbReference type="ARBA" id="ARBA00005988"/>
    </source>
</evidence>
<dbReference type="GO" id="GO:0005829">
    <property type="term" value="C:cytosol"/>
    <property type="evidence" value="ECO:0007669"/>
    <property type="project" value="UniProtKB-SubCell"/>
</dbReference>
<dbReference type="PANTHER" id="PTHR12756">
    <property type="entry name" value="CYTOSOLIC CARBOXYPEPTIDASE"/>
    <property type="match status" value="1"/>
</dbReference>
<dbReference type="FunFam" id="2.60.40.3120:FF:000001">
    <property type="entry name" value="cytosolic carboxypeptidase 1 isoform X1"/>
    <property type="match status" value="1"/>
</dbReference>
<dbReference type="GO" id="GO:0004181">
    <property type="term" value="F:metallocarboxypeptidase activity"/>
    <property type="evidence" value="ECO:0007669"/>
    <property type="project" value="InterPro"/>
</dbReference>
<comment type="catalytic activity">
    <reaction evidence="13">
        <text>(L-glutamyl)(n+1)-gamma-L-glutamyl-L-glutamyl-[protein] + H2O = (L-glutamyl)(n)-gamma-L-glutamyl-L-glutamyl-[protein] + L-glutamate</text>
        <dbReference type="Rhea" id="RHEA:60004"/>
        <dbReference type="Rhea" id="RHEA-COMP:15519"/>
        <dbReference type="Rhea" id="RHEA-COMP:15675"/>
        <dbReference type="ChEBI" id="CHEBI:15377"/>
        <dbReference type="ChEBI" id="CHEBI:29985"/>
        <dbReference type="ChEBI" id="CHEBI:143623"/>
    </reaction>
    <physiologicalReaction direction="left-to-right" evidence="13">
        <dbReference type="Rhea" id="RHEA:60005"/>
    </physiologicalReaction>
</comment>
<sequence length="893" mass="100936">MWFSCSQSFSVSGRGRRMGVFVSKGGTGILFQILTSASKELPPSEELMLQLHSLLAKVGPKDRKFGVKARLSGALNITISLIKQNLQNAKLLLPCLQVLRVYSANSVNAISLGKNGVVELMFKIIAPYSKKNTTVVSLLLSLPFSETNARRAVDGGHVPALLALYLDWHRNDARHRHMLIRKGLLVCLRNITNIKLGRKAFIEADGMRILYNTSTCLPVRTLDPLINTSSLIMRKCFPKNRLPVPTIKSAFHYQQFEVFLPLFPVDQNDDIETDLNKLHPTKSPSRPFEELRVYERFFLELSEDFQVSIFYTGVKQEGSPVSATRHIQSPLLLGDIATRRVGGGGSDCGSEGAEDEGGEGAVLEVPDTALLLPLHDPDLYVEMVKGTRSVPQYAEVAYPDYFGHVAPTFKEPLLERVYGVQRSKIFQDIERLIHPNDILDKVVYDLDIPSGESLKFNSQFESGNLRKAVQVRKYEYDLVLNSDINSNHYHQWFYFEVSGMRVGTTYRFNIINCEKSNSQFNYGMQVLMYSVQEAISGRPRWVRMGTDICYYKNHFARSSIAAGGQKGKSYFTLTFSTTFSHKDDVCYFAYHYPYTYSTLKMHLAKLEALRTPHIYLRQDVLCETLGGNSCPLLTITAMPESNSNDHICQFRNRPLIFLSARVHPGETNASWVMKGTLEFLMGTSPLAASLREAYIFKIVPMLNPDGVINGNHRCSLSGEDLNRQWQNPNPELHPTIYHTKSLLQYLAHIQRAPLVFCDYHGHSRKKNVFMYGCSVKETVWQSNISATSSDLHEDLGYRTLPKILSQIAPVFSMASCSFVVERSKEATARVVVWREIGVQRSYTMESTLCGCDQGKYKVWVYLFIQYGLLPNTSIKLVPIPDKECYCTVSLYLA</sequence>
<dbReference type="SUPFAM" id="SSF53187">
    <property type="entry name" value="Zn-dependent exopeptidases"/>
    <property type="match status" value="1"/>
</dbReference>
<dbReference type="GO" id="GO:0006508">
    <property type="term" value="P:proteolysis"/>
    <property type="evidence" value="ECO:0007669"/>
    <property type="project" value="UniProtKB-KW"/>
</dbReference>